<dbReference type="GO" id="GO:0005576">
    <property type="term" value="C:extracellular region"/>
    <property type="evidence" value="ECO:0007669"/>
    <property type="project" value="InterPro"/>
</dbReference>
<feature type="compositionally biased region" description="Basic and acidic residues" evidence="1">
    <location>
        <begin position="145"/>
        <end position="157"/>
    </location>
</feature>
<reference evidence="3" key="1">
    <citation type="submission" date="2025-08" db="UniProtKB">
        <authorList>
            <consortium name="Ensembl"/>
        </authorList>
    </citation>
    <scope>IDENTIFICATION</scope>
</reference>
<dbReference type="Proteomes" id="UP000694725">
    <property type="component" value="Unplaced"/>
</dbReference>
<evidence type="ECO:0000313" key="3">
    <source>
        <dbReference type="Ensembl" id="ENSSSCP00065006589.1"/>
    </source>
</evidence>
<feature type="chain" id="PRO_5034236330" description="Leucine rich colipase like 1" evidence="2">
    <location>
        <begin position="25"/>
        <end position="199"/>
    </location>
</feature>
<proteinExistence type="predicted"/>
<dbReference type="Pfam" id="PF15083">
    <property type="entry name" value="Colipase-like"/>
    <property type="match status" value="1"/>
</dbReference>
<dbReference type="InterPro" id="IPR001981">
    <property type="entry name" value="Colipase"/>
</dbReference>
<dbReference type="Ensembl" id="ENSSSCT00065016163.1">
    <property type="protein sequence ID" value="ENSSSCP00065006589.1"/>
    <property type="gene ID" value="ENSSSCG00065012150.1"/>
</dbReference>
<feature type="compositionally biased region" description="Gly residues" evidence="1">
    <location>
        <begin position="135"/>
        <end position="144"/>
    </location>
</feature>
<protein>
    <recommendedName>
        <fullName evidence="5">Leucine rich colipase like 1</fullName>
    </recommendedName>
</protein>
<feature type="region of interest" description="Disordered" evidence="1">
    <location>
        <begin position="127"/>
        <end position="181"/>
    </location>
</feature>
<evidence type="ECO:0008006" key="5">
    <source>
        <dbReference type="Google" id="ProtNLM"/>
    </source>
</evidence>
<evidence type="ECO:0000256" key="1">
    <source>
        <dbReference type="SAM" id="MobiDB-lite"/>
    </source>
</evidence>
<feature type="signal peptide" evidence="2">
    <location>
        <begin position="1"/>
        <end position="24"/>
    </location>
</feature>
<dbReference type="PANTHER" id="PTHR10041">
    <property type="entry name" value="COLIPASE"/>
    <property type="match status" value="1"/>
</dbReference>
<organism evidence="3 4">
    <name type="scientific">Sus scrofa</name>
    <name type="common">Pig</name>
    <dbReference type="NCBI Taxonomy" id="9823"/>
    <lineage>
        <taxon>Eukaryota</taxon>
        <taxon>Metazoa</taxon>
        <taxon>Chordata</taxon>
        <taxon>Craniata</taxon>
        <taxon>Vertebrata</taxon>
        <taxon>Euteleostomi</taxon>
        <taxon>Mammalia</taxon>
        <taxon>Eutheria</taxon>
        <taxon>Laurasiatheria</taxon>
        <taxon>Artiodactyla</taxon>
        <taxon>Suina</taxon>
        <taxon>Suidae</taxon>
        <taxon>Sus</taxon>
    </lineage>
</organism>
<dbReference type="PANTHER" id="PTHR10041:SF5">
    <property type="entry name" value="LEUCINE-RICH COLIPASE-LIKE PROTEIN 1"/>
    <property type="match status" value="1"/>
</dbReference>
<keyword evidence="2" id="KW-0732">Signal</keyword>
<dbReference type="AlphaFoldDB" id="A0A8D1XJG0"/>
<dbReference type="GO" id="GO:0016042">
    <property type="term" value="P:lipid catabolic process"/>
    <property type="evidence" value="ECO:0007669"/>
    <property type="project" value="InterPro"/>
</dbReference>
<dbReference type="GO" id="GO:0008047">
    <property type="term" value="F:enzyme activator activity"/>
    <property type="evidence" value="ECO:0007669"/>
    <property type="project" value="InterPro"/>
</dbReference>
<accession>A0A8D1XJG0</accession>
<sequence>MVSPGLLLLLLLLLLPCMLPLASLHTWKTGWHQFHKPNGYMCSRHSECQSNCCITNNYGKLLFCTARTIFLQCVPWRKPNWDYCTYHSECQSKCCLRLNEVSKHRCVPQTGVLVQCLPVVRWGGGGGGDGDKGRWGQGEMGTGGDGDRGQGDEDRGDGGTGWGKGPGDAGEGVWERGWGRDRGHEAVARDVVHWERTLV</sequence>
<evidence type="ECO:0000256" key="2">
    <source>
        <dbReference type="SAM" id="SignalP"/>
    </source>
</evidence>
<name>A0A8D1XJG0_PIG</name>
<evidence type="ECO:0000313" key="4">
    <source>
        <dbReference type="Proteomes" id="UP000694725"/>
    </source>
</evidence>
<feature type="compositionally biased region" description="Gly residues" evidence="1">
    <location>
        <begin position="158"/>
        <end position="170"/>
    </location>
</feature>
<dbReference type="GO" id="GO:0007586">
    <property type="term" value="P:digestion"/>
    <property type="evidence" value="ECO:0007669"/>
    <property type="project" value="InterPro"/>
</dbReference>